<comment type="caution">
    <text evidence="2">The sequence shown here is derived from an EMBL/GenBank/DDBJ whole genome shotgun (WGS) entry which is preliminary data.</text>
</comment>
<dbReference type="EMBL" id="BLKM01008651">
    <property type="protein sequence ID" value="GFG34418.1"/>
    <property type="molecule type" value="Genomic_DNA"/>
</dbReference>
<keyword evidence="3" id="KW-1185">Reference proteome</keyword>
<dbReference type="AlphaFoldDB" id="A0A6L2PUT7"/>
<feature type="transmembrane region" description="Helical" evidence="1">
    <location>
        <begin position="73"/>
        <end position="98"/>
    </location>
</feature>
<accession>A0A6L2PUT7</accession>
<gene>
    <name evidence="2" type="ORF">Cfor_07676</name>
</gene>
<evidence type="ECO:0000313" key="3">
    <source>
        <dbReference type="Proteomes" id="UP000502823"/>
    </source>
</evidence>
<sequence length="112" mass="12792">MPSVKKNVASMMKYSVPEKAEKHIFRVDTSDVLTESVEELRERLDAMKKLIDDPDTKAHRRNQAGNTIIDGSFLSIVFSVVLLLIIAVSLYAFLNLYFAIVKKFHPKEHTEL</sequence>
<keyword evidence="1" id="KW-1133">Transmembrane helix</keyword>
<dbReference type="InParanoid" id="A0A6L2PUT7"/>
<evidence type="ECO:0000313" key="2">
    <source>
        <dbReference type="EMBL" id="GFG34418.1"/>
    </source>
</evidence>
<name>A0A6L2PUT7_COPFO</name>
<proteinExistence type="predicted"/>
<dbReference type="Proteomes" id="UP000502823">
    <property type="component" value="Unassembled WGS sequence"/>
</dbReference>
<dbReference type="OrthoDB" id="6585706at2759"/>
<keyword evidence="1" id="KW-0472">Membrane</keyword>
<reference evidence="3" key="1">
    <citation type="submission" date="2020-01" db="EMBL/GenBank/DDBJ databases">
        <title>Draft genome sequence of the Termite Coptotermes fromosanus.</title>
        <authorList>
            <person name="Itakura S."/>
            <person name="Yosikawa Y."/>
            <person name="Umezawa K."/>
        </authorList>
    </citation>
    <scope>NUCLEOTIDE SEQUENCE [LARGE SCALE GENOMIC DNA]</scope>
</reference>
<protein>
    <submittedName>
        <fullName evidence="2">Uncharacterized protein</fullName>
    </submittedName>
</protein>
<dbReference type="FunCoup" id="A0A6L2PUT7">
    <property type="interactions" value="8"/>
</dbReference>
<keyword evidence="1" id="KW-0812">Transmembrane</keyword>
<organism evidence="2 3">
    <name type="scientific">Coptotermes formosanus</name>
    <name type="common">Formosan subterranean termite</name>
    <dbReference type="NCBI Taxonomy" id="36987"/>
    <lineage>
        <taxon>Eukaryota</taxon>
        <taxon>Metazoa</taxon>
        <taxon>Ecdysozoa</taxon>
        <taxon>Arthropoda</taxon>
        <taxon>Hexapoda</taxon>
        <taxon>Insecta</taxon>
        <taxon>Pterygota</taxon>
        <taxon>Neoptera</taxon>
        <taxon>Polyneoptera</taxon>
        <taxon>Dictyoptera</taxon>
        <taxon>Blattodea</taxon>
        <taxon>Blattoidea</taxon>
        <taxon>Termitoidae</taxon>
        <taxon>Rhinotermitidae</taxon>
        <taxon>Coptotermes</taxon>
    </lineage>
</organism>
<evidence type="ECO:0000256" key="1">
    <source>
        <dbReference type="SAM" id="Phobius"/>
    </source>
</evidence>